<comment type="function">
    <text evidence="5">Essential core component of the TIM22 complex, a complex that mediates the import and insertion of multi-pass transmembrane proteins into the mitochondrial inner membrane. In the TIM22 complex, it constitutes the voltage-activated and signal-gated channel. Forms a twin-pore translocase that uses the membrane potential as external driving force in 2 voltage-dependent steps.</text>
</comment>
<dbReference type="eggNOG" id="ENOG502S1PZ">
    <property type="taxonomic scope" value="Eukaryota"/>
</dbReference>
<dbReference type="OMA" id="QTATCDA"/>
<dbReference type="GO" id="GO:0042721">
    <property type="term" value="C:TIM22 mitochondrial import inner membrane insertion complex"/>
    <property type="evidence" value="ECO:0007669"/>
    <property type="project" value="UniProtKB-UniRule"/>
</dbReference>
<evidence type="ECO:0000256" key="4">
    <source>
        <dbReference type="ARBA" id="ARBA00023136"/>
    </source>
</evidence>
<organism evidence="6 7">
    <name type="scientific">Phytophthora ramorum</name>
    <name type="common">Sudden oak death agent</name>
    <dbReference type="NCBI Taxonomy" id="164328"/>
    <lineage>
        <taxon>Eukaryota</taxon>
        <taxon>Sar</taxon>
        <taxon>Stramenopiles</taxon>
        <taxon>Oomycota</taxon>
        <taxon>Peronosporomycetes</taxon>
        <taxon>Peronosporales</taxon>
        <taxon>Peronosporaceae</taxon>
        <taxon>Phytophthora</taxon>
    </lineage>
</organism>
<keyword evidence="3" id="KW-1133">Transmembrane helix</keyword>
<reference evidence="6" key="2">
    <citation type="submission" date="2015-06" db="UniProtKB">
        <authorList>
            <consortium name="EnsemblProtists"/>
        </authorList>
    </citation>
    <scope>IDENTIFICATION</scope>
    <source>
        <strain evidence="6">Pr102</strain>
    </source>
</reference>
<dbReference type="VEuPathDB" id="FungiDB:KRP22_6266"/>
<evidence type="ECO:0000313" key="7">
    <source>
        <dbReference type="Proteomes" id="UP000005238"/>
    </source>
</evidence>
<sequence>MAHRRRATAVTHQALRVGSVGTLVPLLTVTAVSSFADRREALNAPSESSDSSSADCVSTTAQQVFRGLGAGLAWTIGVDGYELARTTDAQWKQLLSTRPDSSIAREAARTLGRNCGLNMLGFASFLGIYGGVSCSLEKVRGQSDLLNPLAGGFTAALIIMSAEMRGLKLVKAALLCGSGSMALHYFVSTGGTKKDSESE</sequence>
<keyword evidence="5" id="KW-0999">Mitochondrion inner membrane</keyword>
<dbReference type="InParanoid" id="H3GFW2"/>
<keyword evidence="5" id="KW-0496">Mitochondrion</keyword>
<dbReference type="InterPro" id="IPR039175">
    <property type="entry name" value="TIM22"/>
</dbReference>
<evidence type="ECO:0000256" key="1">
    <source>
        <dbReference type="ARBA" id="ARBA00004141"/>
    </source>
</evidence>
<comment type="subcellular location">
    <subcellularLocation>
        <location evidence="1">Membrane</location>
        <topology evidence="1">Multi-pass membrane protein</topology>
    </subcellularLocation>
    <subcellularLocation>
        <location evidence="5">Mitochondrion inner membrane</location>
        <topology evidence="5">Multi-pass membrane protein</topology>
    </subcellularLocation>
</comment>
<dbReference type="PANTHER" id="PTHR14110:SF18">
    <property type="entry name" value="OUTER ENVELOPE PORE PROTEIN 16-3, CHLOROPLASTIC_MITOCHONDRIAL"/>
    <property type="match status" value="1"/>
</dbReference>
<evidence type="ECO:0000256" key="2">
    <source>
        <dbReference type="ARBA" id="ARBA00022692"/>
    </source>
</evidence>
<dbReference type="OrthoDB" id="75343at2759"/>
<keyword evidence="5" id="KW-0811">Translocation</keyword>
<proteinExistence type="inferred from homology"/>
<keyword evidence="7" id="KW-1185">Reference proteome</keyword>
<dbReference type="GO" id="GO:0045039">
    <property type="term" value="P:protein insertion into mitochondrial inner membrane"/>
    <property type="evidence" value="ECO:0007669"/>
    <property type="project" value="UniProtKB-UniRule"/>
</dbReference>
<keyword evidence="5" id="KW-0653">Protein transport</keyword>
<dbReference type="Proteomes" id="UP000005238">
    <property type="component" value="Unassembled WGS sequence"/>
</dbReference>
<accession>H3GFW2</accession>
<dbReference type="RefSeq" id="XP_067751379.1">
    <property type="nucleotide sequence ID" value="XM_067893323.1"/>
</dbReference>
<evidence type="ECO:0000256" key="5">
    <source>
        <dbReference type="RuleBase" id="RU367038"/>
    </source>
</evidence>
<dbReference type="Pfam" id="PF02466">
    <property type="entry name" value="Tim17"/>
    <property type="match status" value="1"/>
</dbReference>
<keyword evidence="5" id="KW-0813">Transport</keyword>
<comment type="subunit">
    <text evidence="5">Component of the TIM22 complex.</text>
</comment>
<protein>
    <recommendedName>
        <fullName evidence="5">Mitochondrial import inner membrane translocase subunit TIM22</fullName>
    </recommendedName>
</protein>
<dbReference type="VEuPathDB" id="FungiDB:KRP23_815"/>
<reference evidence="7" key="1">
    <citation type="journal article" date="2006" name="Science">
        <title>Phytophthora genome sequences uncover evolutionary origins and mechanisms of pathogenesis.</title>
        <authorList>
            <person name="Tyler B.M."/>
            <person name="Tripathy S."/>
            <person name="Zhang X."/>
            <person name="Dehal P."/>
            <person name="Jiang R.H."/>
            <person name="Aerts A."/>
            <person name="Arredondo F.D."/>
            <person name="Baxter L."/>
            <person name="Bensasson D."/>
            <person name="Beynon J.L."/>
            <person name="Chapman J."/>
            <person name="Damasceno C.M."/>
            <person name="Dorrance A.E."/>
            <person name="Dou D."/>
            <person name="Dickerman A.W."/>
            <person name="Dubchak I.L."/>
            <person name="Garbelotto M."/>
            <person name="Gijzen M."/>
            <person name="Gordon S.G."/>
            <person name="Govers F."/>
            <person name="Grunwald N.J."/>
            <person name="Huang W."/>
            <person name="Ivors K.L."/>
            <person name="Jones R.W."/>
            <person name="Kamoun S."/>
            <person name="Krampis K."/>
            <person name="Lamour K.H."/>
            <person name="Lee M.K."/>
            <person name="McDonald W.H."/>
            <person name="Medina M."/>
            <person name="Meijer H.J."/>
            <person name="Nordberg E.K."/>
            <person name="Maclean D.J."/>
            <person name="Ospina-Giraldo M.D."/>
            <person name="Morris P.F."/>
            <person name="Phuntumart V."/>
            <person name="Putnam N.H."/>
            <person name="Rash S."/>
            <person name="Rose J.K."/>
            <person name="Sakihama Y."/>
            <person name="Salamov A.A."/>
            <person name="Savidor A."/>
            <person name="Scheuring C.F."/>
            <person name="Smith B.M."/>
            <person name="Sobral B.W."/>
            <person name="Terry A."/>
            <person name="Torto-Alalibo T.A."/>
            <person name="Win J."/>
            <person name="Xu Z."/>
            <person name="Zhang H."/>
            <person name="Grigoriev I.V."/>
            <person name="Rokhsar D.S."/>
            <person name="Boore J.L."/>
        </authorList>
    </citation>
    <scope>NUCLEOTIDE SEQUENCE [LARGE SCALE GENOMIC DNA]</scope>
    <source>
        <strain evidence="7">Pr102</strain>
    </source>
</reference>
<name>H3GFW2_PHYRM</name>
<evidence type="ECO:0000256" key="3">
    <source>
        <dbReference type="ARBA" id="ARBA00022989"/>
    </source>
</evidence>
<evidence type="ECO:0000313" key="6">
    <source>
        <dbReference type="EnsemblProtists" id="Phyra74642"/>
    </source>
</evidence>
<dbReference type="GeneID" id="94229337"/>
<dbReference type="AlphaFoldDB" id="H3GFW2"/>
<dbReference type="EMBL" id="DS566006">
    <property type="status" value="NOT_ANNOTATED_CDS"/>
    <property type="molecule type" value="Genomic_DNA"/>
</dbReference>
<comment type="similarity">
    <text evidence="5">Belongs to the Tim17/Tim22/Tim23 family.</text>
</comment>
<keyword evidence="2" id="KW-0812">Transmembrane</keyword>
<dbReference type="GO" id="GO:0008320">
    <property type="term" value="F:protein transmembrane transporter activity"/>
    <property type="evidence" value="ECO:0007669"/>
    <property type="project" value="UniProtKB-UniRule"/>
</dbReference>
<dbReference type="PANTHER" id="PTHR14110">
    <property type="entry name" value="MITOCHONDRIAL IMPORT INNER MEMBRANE TRANSLOCASE SUBUNIT TIM22"/>
    <property type="match status" value="1"/>
</dbReference>
<dbReference type="EnsemblProtists" id="Phyra74642">
    <property type="protein sequence ID" value="Phyra74642"/>
    <property type="gene ID" value="Phyra74642"/>
</dbReference>
<keyword evidence="4" id="KW-0472">Membrane</keyword>
<dbReference type="HOGENOM" id="CLU_109585_0_0_1"/>